<protein>
    <submittedName>
        <fullName evidence="8">YPDG domain-containing protein</fullName>
    </submittedName>
</protein>
<evidence type="ECO:0000256" key="5">
    <source>
        <dbReference type="ARBA" id="ARBA00023088"/>
    </source>
</evidence>
<feature type="compositionally biased region" description="Basic and acidic residues" evidence="6">
    <location>
        <begin position="1"/>
        <end position="14"/>
    </location>
</feature>
<feature type="compositionally biased region" description="Low complexity" evidence="6">
    <location>
        <begin position="193"/>
        <end position="202"/>
    </location>
</feature>
<feature type="compositionally biased region" description="Low complexity" evidence="6">
    <location>
        <begin position="496"/>
        <end position="505"/>
    </location>
</feature>
<proteinExistence type="predicted"/>
<feature type="compositionally biased region" description="Basic and acidic residues" evidence="6">
    <location>
        <begin position="608"/>
        <end position="620"/>
    </location>
</feature>
<evidence type="ECO:0000313" key="8">
    <source>
        <dbReference type="EMBL" id="MCU5747114.1"/>
    </source>
</evidence>
<keyword evidence="2" id="KW-0134">Cell wall</keyword>
<feature type="region of interest" description="Disordered" evidence="6">
    <location>
        <begin position="302"/>
        <end position="375"/>
    </location>
</feature>
<evidence type="ECO:0000256" key="6">
    <source>
        <dbReference type="SAM" id="MobiDB-lite"/>
    </source>
</evidence>
<organism evidence="8 9">
    <name type="scientific">Staphylococcus marylandisciuri</name>
    <dbReference type="NCBI Taxonomy" id="2981529"/>
    <lineage>
        <taxon>Bacteria</taxon>
        <taxon>Bacillati</taxon>
        <taxon>Bacillota</taxon>
        <taxon>Bacilli</taxon>
        <taxon>Bacillales</taxon>
        <taxon>Staphylococcaceae</taxon>
        <taxon>Staphylococcus</taxon>
    </lineage>
</organism>
<feature type="region of interest" description="Disordered" evidence="6">
    <location>
        <begin position="387"/>
        <end position="479"/>
    </location>
</feature>
<name>A0ABT2QT35_9STAP</name>
<feature type="compositionally biased region" description="Basic and acidic residues" evidence="6">
    <location>
        <begin position="305"/>
        <end position="317"/>
    </location>
</feature>
<feature type="compositionally biased region" description="Low complexity" evidence="6">
    <location>
        <begin position="365"/>
        <end position="375"/>
    </location>
</feature>
<dbReference type="PROSITE" id="PS50847">
    <property type="entry name" value="GRAM_POS_ANCHORING"/>
    <property type="match status" value="1"/>
</dbReference>
<feature type="compositionally biased region" description="Polar residues" evidence="6">
    <location>
        <begin position="61"/>
        <end position="75"/>
    </location>
</feature>
<dbReference type="Pfam" id="PF00746">
    <property type="entry name" value="Gram_pos_anchor"/>
    <property type="match status" value="1"/>
</dbReference>
<feature type="compositionally biased region" description="Basic and acidic residues" evidence="6">
    <location>
        <begin position="103"/>
        <end position="115"/>
    </location>
</feature>
<keyword evidence="4" id="KW-0732">Signal</keyword>
<feature type="compositionally biased region" description="Basic and acidic residues" evidence="6">
    <location>
        <begin position="507"/>
        <end position="519"/>
    </location>
</feature>
<dbReference type="RefSeq" id="WP_262856840.1">
    <property type="nucleotide sequence ID" value="NZ_JAOPKZ010000023.1"/>
</dbReference>
<dbReference type="Proteomes" id="UP001209553">
    <property type="component" value="Unassembled WGS sequence"/>
</dbReference>
<comment type="subcellular location">
    <subcellularLocation>
        <location evidence="1">Secreted</location>
        <location evidence="1">Cell wall</location>
        <topology evidence="1">Peptidoglycan-anchor</topology>
    </subcellularLocation>
</comment>
<dbReference type="Pfam" id="PF18957">
    <property type="entry name" value="RibLong"/>
    <property type="match status" value="7"/>
</dbReference>
<feature type="compositionally biased region" description="Basic and acidic residues" evidence="6">
    <location>
        <begin position="752"/>
        <end position="763"/>
    </location>
</feature>
<feature type="region of interest" description="Disordered" evidence="6">
    <location>
        <begin position="492"/>
        <end position="580"/>
    </location>
</feature>
<comment type="caution">
    <text evidence="8">The sequence shown here is derived from an EMBL/GenBank/DDBJ whole genome shotgun (WGS) entry which is preliminary data.</text>
</comment>
<feature type="region of interest" description="Disordered" evidence="6">
    <location>
        <begin position="99"/>
        <end position="277"/>
    </location>
</feature>
<feature type="compositionally biased region" description="Polar residues" evidence="6">
    <location>
        <begin position="566"/>
        <end position="580"/>
    </location>
</feature>
<feature type="domain" description="Gram-positive cocci surface proteins LPxTG" evidence="7">
    <location>
        <begin position="811"/>
        <end position="848"/>
    </location>
</feature>
<dbReference type="InterPro" id="IPR019931">
    <property type="entry name" value="LPXTG_anchor"/>
</dbReference>
<gene>
    <name evidence="8" type="ORF">N9R04_10635</name>
</gene>
<accession>A0ABT2QT35</accession>
<feature type="compositionally biased region" description="Basic and acidic residues" evidence="6">
    <location>
        <begin position="204"/>
        <end position="216"/>
    </location>
</feature>
<feature type="compositionally biased region" description="Polar residues" evidence="6">
    <location>
        <begin position="162"/>
        <end position="176"/>
    </location>
</feature>
<feature type="compositionally biased region" description="Low complexity" evidence="6">
    <location>
        <begin position="395"/>
        <end position="404"/>
    </location>
</feature>
<feature type="region of interest" description="Disordered" evidence="6">
    <location>
        <begin position="607"/>
        <end position="682"/>
    </location>
</feature>
<keyword evidence="5" id="KW-0572">Peptidoglycan-anchor</keyword>
<evidence type="ECO:0000256" key="1">
    <source>
        <dbReference type="ARBA" id="ARBA00004168"/>
    </source>
</evidence>
<dbReference type="NCBIfam" id="TIGR01167">
    <property type="entry name" value="LPXTG_anchor"/>
    <property type="match status" value="1"/>
</dbReference>
<keyword evidence="9" id="KW-1185">Reference proteome</keyword>
<evidence type="ECO:0000256" key="3">
    <source>
        <dbReference type="ARBA" id="ARBA00022525"/>
    </source>
</evidence>
<dbReference type="EMBL" id="JAOPKZ010000023">
    <property type="protein sequence ID" value="MCU5747114.1"/>
    <property type="molecule type" value="Genomic_DNA"/>
</dbReference>
<feature type="non-terminal residue" evidence="8">
    <location>
        <position position="1"/>
    </location>
</feature>
<evidence type="ECO:0000256" key="2">
    <source>
        <dbReference type="ARBA" id="ARBA00022512"/>
    </source>
</evidence>
<feature type="region of interest" description="Disordered" evidence="6">
    <location>
        <begin position="707"/>
        <end position="824"/>
    </location>
</feature>
<feature type="compositionally biased region" description="Polar residues" evidence="6">
    <location>
        <begin position="805"/>
        <end position="824"/>
    </location>
</feature>
<evidence type="ECO:0000313" key="9">
    <source>
        <dbReference type="Proteomes" id="UP001209553"/>
    </source>
</evidence>
<feature type="compositionally biased region" description="Low complexity" evidence="6">
    <location>
        <begin position="264"/>
        <end position="277"/>
    </location>
</feature>
<feature type="compositionally biased region" description="Basic and acidic residues" evidence="6">
    <location>
        <begin position="406"/>
        <end position="418"/>
    </location>
</feature>
<sequence length="848" mass="88917">KDPSETDAGQHDPGYEDQGTKPGTPVEVPQTKDGNLPPNTTFEGPKDVPPGWTVDVDPNTGKVTVTPPANATPDTKVNIPVVVHYPDGSTDTPTVTVTVVPKDPSETDAGQHDPGYDENSTKPGVPVEVPQTKDGNLPPGTTFEGPKDVPPGWTVDVDPNTGKVTVTPPANATPDTKVNIPVVVHYPDGSTDTPTVTVTVVPKDPSETDAGQHDPGYEDQGTKPGTPVEVPQTKDGNLPPNTTFEGPKDVPPGWTVDVDPNTGKVTVTPPADATPDTKVNIPVVVHYPDGSTDTPTVTVTVVPKDPSETDAGQHDPGYDENSTKPGVPVEVPQTKDGNLPPNTTFEGPKDVPPGWTVDVDPNTGKVTVTPPADATPDTKVNIPVVVHYPDGSTDTPTVTVTVVPKDPSETDAGQHDPGYEDQGTKPGTPVEVPQTKDGNLPPGTTFEGPKDVPPGWTVNVDPKTGKVTVTPPANATPDTKVNIPVVVHYPDGSTDTPTVTVTVVPKDPSETDAGQHDPGYEDQSTKPGTPVEVPQTKDGNLPPGTTFEGPKDVPPGWTVDVDPNTGKVTVTPPANATPDTKVNIPVVVHYPDGSTDTPTVTVTVVPKDPSETDADHHTPGYEDQTAKPGVPVEVPQTKDSKLPPGTSFEGPKDVPPGWTVNVDPKTGKVTVTPPKDATPGTKVDIPVVVHYPDGSTDVVTVKVTVGAGNTTPSCDDDRKDTQPTLPSETEQNNRTEDKTQDSNDNNPQDALSHLEPKTSDKEGMSSSHAGGTTHELNGDATASNSKGNTTEEVREQTSSTTHSSGQSKEQLPETGQESTNKTPLYTSLFAGLGALLLFRRRKNNKEEK</sequence>
<evidence type="ECO:0000259" key="7">
    <source>
        <dbReference type="PROSITE" id="PS50847"/>
    </source>
</evidence>
<reference evidence="8 9" key="1">
    <citation type="journal article" date="2023" name="Int. J. Syst. Evol. Microbiol.">
        <title>Streptococcus sciuri sp. nov., Staphylococcus marylandisciuri sp. nov. and Staphylococcus americanisciuri sp. nov., isolated from faeces of eastern grey squirrel (Sciurus carolinensis).</title>
        <authorList>
            <person name="Volokhov D.V."/>
            <person name="Zagorodnyaya T.A."/>
            <person name="Furtak V.A."/>
            <person name="Nattanmai G."/>
            <person name="Randall L."/>
            <person name="Jose S."/>
            <person name="Gao Y."/>
            <person name="Eisenberg T."/>
            <person name="Delmonte P."/>
            <person name="Blom J."/>
            <person name="Mitchell K.K."/>
        </authorList>
    </citation>
    <scope>NUCLEOTIDE SEQUENCE [LARGE SCALE GENOMIC DNA]</scope>
    <source>
        <strain evidence="8 9">SQ8-PEA</strain>
    </source>
</reference>
<feature type="compositionally biased region" description="Basic and acidic residues" evidence="6">
    <location>
        <begin position="731"/>
        <end position="741"/>
    </location>
</feature>
<dbReference type="InterPro" id="IPR044055">
    <property type="entry name" value="RibLong"/>
</dbReference>
<dbReference type="NCBIfam" id="NF038186">
    <property type="entry name" value="YPDG_rpt"/>
    <property type="match status" value="7"/>
</dbReference>
<keyword evidence="3" id="KW-0964">Secreted</keyword>
<feature type="region of interest" description="Disordered" evidence="6">
    <location>
        <begin position="1"/>
        <end position="75"/>
    </location>
</feature>
<evidence type="ECO:0000256" key="4">
    <source>
        <dbReference type="ARBA" id="ARBA00022729"/>
    </source>
</evidence>